<reference evidence="2" key="1">
    <citation type="submission" date="2015-04" db="EMBL/GenBank/DDBJ databases">
        <title>The genome sequence of the plant pathogenic Rhizarian Plasmodiophora brassicae reveals insights in its biotrophic life cycle and the origin of chitin synthesis.</title>
        <authorList>
            <person name="Schwelm A."/>
            <person name="Fogelqvist J."/>
            <person name="Knaust A."/>
            <person name="Julke S."/>
            <person name="Lilja T."/>
            <person name="Dhandapani V."/>
            <person name="Bonilla-Rosso G."/>
            <person name="Karlsson M."/>
            <person name="Shevchenko A."/>
            <person name="Choi S.R."/>
            <person name="Kim H.G."/>
            <person name="Park J.Y."/>
            <person name="Lim Y.P."/>
            <person name="Ludwig-Muller J."/>
            <person name="Dixelius C."/>
        </authorList>
    </citation>
    <scope>NUCLEOTIDE SEQUENCE</scope>
    <source>
        <tissue evidence="2">Potato root galls</tissue>
    </source>
</reference>
<organism evidence="2">
    <name type="scientific">Spongospora subterranea</name>
    <dbReference type="NCBI Taxonomy" id="70186"/>
    <lineage>
        <taxon>Eukaryota</taxon>
        <taxon>Sar</taxon>
        <taxon>Rhizaria</taxon>
        <taxon>Endomyxa</taxon>
        <taxon>Phytomyxea</taxon>
        <taxon>Plasmodiophorida</taxon>
        <taxon>Plasmodiophoridae</taxon>
        <taxon>Spongospora</taxon>
    </lineage>
</organism>
<dbReference type="AlphaFoldDB" id="A0A0H5RFI0"/>
<feature type="compositionally biased region" description="Acidic residues" evidence="1">
    <location>
        <begin position="198"/>
        <end position="218"/>
    </location>
</feature>
<protein>
    <submittedName>
        <fullName evidence="2">Uncharacterized protein</fullName>
    </submittedName>
</protein>
<evidence type="ECO:0000256" key="1">
    <source>
        <dbReference type="SAM" id="MobiDB-lite"/>
    </source>
</evidence>
<dbReference type="EMBL" id="HACM01011850">
    <property type="protein sequence ID" value="CRZ12292.1"/>
    <property type="molecule type" value="Transcribed_RNA"/>
</dbReference>
<feature type="region of interest" description="Disordered" evidence="1">
    <location>
        <begin position="173"/>
        <end position="227"/>
    </location>
</feature>
<feature type="non-terminal residue" evidence="2">
    <location>
        <position position="227"/>
    </location>
</feature>
<feature type="non-terminal residue" evidence="2">
    <location>
        <position position="1"/>
    </location>
</feature>
<evidence type="ECO:0000313" key="2">
    <source>
        <dbReference type="EMBL" id="CRZ12292.1"/>
    </source>
</evidence>
<name>A0A0H5RFI0_9EUKA</name>
<proteinExistence type="predicted"/>
<accession>A0A0H5RFI0</accession>
<sequence>AIRRFGIMDQEITDHGHIIQKQTIAERNVAIRTRSSLVCRTMIQFESHVVPCLRFHCPGINNPLMCISTAYTMEESVKADHRRRCSNHSCLDRSWNSTVEPFSTIHEIHIKSMSESQIQAGIVKNSVMVPTTLDHMVSNTIDQDLKRCIDFIRLNTASSRDGCRGASIRPDEANGFGVELEPEESTEDASMIAGADDISTEYDDETDIEERDEQDDIPLNDVYRLNT</sequence>